<evidence type="ECO:0000313" key="2">
    <source>
        <dbReference type="Proteomes" id="UP001620597"/>
    </source>
</evidence>
<dbReference type="InterPro" id="IPR021284">
    <property type="entry name" value="DUF2750"/>
</dbReference>
<keyword evidence="2" id="KW-1185">Reference proteome</keyword>
<proteinExistence type="predicted"/>
<sequence length="135" mass="15668">MRYEPYDTEYAAVPTLTDGERLDYYLLRAFETEESWSLRAGKAWFVHELNGQRVQPLWPYRRYARESALDVWEDCRPDSVALEYLLDTILPELAANDVMLDIMPRGAEAGCLITPHRLMSIFEGMLDAGEYRLEG</sequence>
<dbReference type="EMBL" id="JBBKTX010000004">
    <property type="protein sequence ID" value="MFK4751712.1"/>
    <property type="molecule type" value="Genomic_DNA"/>
</dbReference>
<comment type="caution">
    <text evidence="1">The sequence shown here is derived from an EMBL/GenBank/DDBJ whole genome shotgun (WGS) entry which is preliminary data.</text>
</comment>
<dbReference type="Proteomes" id="UP001620597">
    <property type="component" value="Unassembled WGS sequence"/>
</dbReference>
<dbReference type="RefSeq" id="WP_416205104.1">
    <property type="nucleotide sequence ID" value="NZ_JBBKTX010000004.1"/>
</dbReference>
<name>A0ABW8NFM5_9GAMM</name>
<reference evidence="1 2" key="1">
    <citation type="submission" date="2024-03" db="EMBL/GenBank/DDBJ databases">
        <title>High-quality draft genome sequence of Oceanobacter sp. wDCs-4.</title>
        <authorList>
            <person name="Dong C."/>
        </authorList>
    </citation>
    <scope>NUCLEOTIDE SEQUENCE [LARGE SCALE GENOMIC DNA]</scope>
    <source>
        <strain evidence="2">wDCs-4</strain>
    </source>
</reference>
<evidence type="ECO:0000313" key="1">
    <source>
        <dbReference type="EMBL" id="MFK4751712.1"/>
    </source>
</evidence>
<organism evidence="1 2">
    <name type="scientific">Oceanobacter antarcticus</name>
    <dbReference type="NCBI Taxonomy" id="3133425"/>
    <lineage>
        <taxon>Bacteria</taxon>
        <taxon>Pseudomonadati</taxon>
        <taxon>Pseudomonadota</taxon>
        <taxon>Gammaproteobacteria</taxon>
        <taxon>Oceanospirillales</taxon>
        <taxon>Oceanospirillaceae</taxon>
        <taxon>Oceanobacter</taxon>
    </lineage>
</organism>
<accession>A0ABW8NFM5</accession>
<protein>
    <submittedName>
        <fullName evidence="1">DUF2750 domain-containing protein</fullName>
    </submittedName>
</protein>
<gene>
    <name evidence="1" type="ORF">WG929_04725</name>
</gene>
<dbReference type="Pfam" id="PF11042">
    <property type="entry name" value="DUF2750"/>
    <property type="match status" value="1"/>
</dbReference>